<keyword evidence="2" id="KW-0812">Transmembrane</keyword>
<feature type="signal peptide" evidence="3">
    <location>
        <begin position="1"/>
        <end position="19"/>
    </location>
</feature>
<organism evidence="4 5">
    <name type="scientific">Moniliophthora roreri</name>
    <name type="common">Frosty pod rot fungus</name>
    <name type="synonym">Monilia roreri</name>
    <dbReference type="NCBI Taxonomy" id="221103"/>
    <lineage>
        <taxon>Eukaryota</taxon>
        <taxon>Fungi</taxon>
        <taxon>Dikarya</taxon>
        <taxon>Basidiomycota</taxon>
        <taxon>Agaricomycotina</taxon>
        <taxon>Agaricomycetes</taxon>
        <taxon>Agaricomycetidae</taxon>
        <taxon>Agaricales</taxon>
        <taxon>Marasmiineae</taxon>
        <taxon>Marasmiaceae</taxon>
        <taxon>Moniliophthora</taxon>
    </lineage>
</organism>
<evidence type="ECO:0000256" key="1">
    <source>
        <dbReference type="SAM" id="MobiDB-lite"/>
    </source>
</evidence>
<reference evidence="4 5" key="1">
    <citation type="submission" date="2015-12" db="EMBL/GenBank/DDBJ databases">
        <title>Draft genome sequence of Moniliophthora roreri, the causal agent of frosty pod rot of cacao.</title>
        <authorList>
            <person name="Aime M.C."/>
            <person name="Diaz-Valderrama J.R."/>
            <person name="Kijpornyongpan T."/>
            <person name="Phillips-Mora W."/>
        </authorList>
    </citation>
    <scope>NUCLEOTIDE SEQUENCE [LARGE SCALE GENOMIC DNA]</scope>
    <source>
        <strain evidence="4 5">MCA 2952</strain>
    </source>
</reference>
<keyword evidence="2" id="KW-1133">Transmembrane helix</keyword>
<name>A0A0W0F5R9_MONRR</name>
<sequence>MKRPAVWEVLSVFLWINQAYTGDANFGDSCSQSNNRLQVGTYQFYSDCDLQAYCAANSTCAYRGCRSDDFPFGYPQDSPTIPPKCPRGHFCPDEMDVCQPLLPVGSPCQLNRDDQCQGPPNFKELADHSNRALNVNGSVCLNNVCMWANATLNQECVVENIAYIAYTASGEEFIDIVSSSFCGRDAAASFHLGVWVYAVVGVGIAAATFGTLLVLFLVHRRQRDIDREKRMQYWREQNAFHQNLNQMREAVRASILSFPGASNSPFRDGNYSDESYAPMNHQGTSKS</sequence>
<gene>
    <name evidence="4" type="ORF">WG66_15726</name>
</gene>
<dbReference type="EMBL" id="LATX01002301">
    <property type="protein sequence ID" value="KTB31670.1"/>
    <property type="molecule type" value="Genomic_DNA"/>
</dbReference>
<evidence type="ECO:0000256" key="2">
    <source>
        <dbReference type="SAM" id="Phobius"/>
    </source>
</evidence>
<keyword evidence="3" id="KW-0732">Signal</keyword>
<protein>
    <submittedName>
        <fullName evidence="4">Uncharacterized protein</fullName>
    </submittedName>
</protein>
<comment type="caution">
    <text evidence="4">The sequence shown here is derived from an EMBL/GenBank/DDBJ whole genome shotgun (WGS) entry which is preliminary data.</text>
</comment>
<evidence type="ECO:0000256" key="3">
    <source>
        <dbReference type="SAM" id="SignalP"/>
    </source>
</evidence>
<evidence type="ECO:0000313" key="5">
    <source>
        <dbReference type="Proteomes" id="UP000054988"/>
    </source>
</evidence>
<accession>A0A0W0F5R9</accession>
<feature type="transmembrane region" description="Helical" evidence="2">
    <location>
        <begin position="194"/>
        <end position="218"/>
    </location>
</feature>
<dbReference type="Proteomes" id="UP000054988">
    <property type="component" value="Unassembled WGS sequence"/>
</dbReference>
<proteinExistence type="predicted"/>
<evidence type="ECO:0000313" key="4">
    <source>
        <dbReference type="EMBL" id="KTB31670.1"/>
    </source>
</evidence>
<feature type="chain" id="PRO_5006901483" evidence="3">
    <location>
        <begin position="20"/>
        <end position="287"/>
    </location>
</feature>
<feature type="region of interest" description="Disordered" evidence="1">
    <location>
        <begin position="266"/>
        <end position="287"/>
    </location>
</feature>
<keyword evidence="2" id="KW-0472">Membrane</keyword>
<dbReference type="AlphaFoldDB" id="A0A0W0F5R9"/>